<evidence type="ECO:0000313" key="2">
    <source>
        <dbReference type="Proteomes" id="UP001295740"/>
    </source>
</evidence>
<proteinExistence type="predicted"/>
<dbReference type="AlphaFoldDB" id="A0AAI8YGQ7"/>
<reference evidence="1" key="1">
    <citation type="submission" date="2023-10" db="EMBL/GenBank/DDBJ databases">
        <authorList>
            <person name="Hackl T."/>
        </authorList>
    </citation>
    <scope>NUCLEOTIDE SEQUENCE</scope>
</reference>
<protein>
    <submittedName>
        <fullName evidence="1">Uu.00g113860.m01.CDS01</fullName>
    </submittedName>
</protein>
<name>A0AAI8YGQ7_9PEZI</name>
<dbReference type="EMBL" id="CAUWAG010000006">
    <property type="protein sequence ID" value="CAJ2503992.1"/>
    <property type="molecule type" value="Genomic_DNA"/>
</dbReference>
<dbReference type="Proteomes" id="UP001295740">
    <property type="component" value="Unassembled WGS sequence"/>
</dbReference>
<comment type="caution">
    <text evidence="1">The sequence shown here is derived from an EMBL/GenBank/DDBJ whole genome shotgun (WGS) entry which is preliminary data.</text>
</comment>
<keyword evidence="2" id="KW-1185">Reference proteome</keyword>
<sequence length="97" mass="11069">MSHAADAGRLAEMKTKLTEAQMKAKSAVQLTNSLKTDLAKLQEEHKTQAGVSQADVDDAKAEVTRWEEYTTDAVEEFQQLRQDKEDFEREMNERPLK</sequence>
<evidence type="ECO:0000313" key="1">
    <source>
        <dbReference type="EMBL" id="CAJ2503992.1"/>
    </source>
</evidence>
<accession>A0AAI8YGQ7</accession>
<organism evidence="1 2">
    <name type="scientific">Anthostomella pinea</name>
    <dbReference type="NCBI Taxonomy" id="933095"/>
    <lineage>
        <taxon>Eukaryota</taxon>
        <taxon>Fungi</taxon>
        <taxon>Dikarya</taxon>
        <taxon>Ascomycota</taxon>
        <taxon>Pezizomycotina</taxon>
        <taxon>Sordariomycetes</taxon>
        <taxon>Xylariomycetidae</taxon>
        <taxon>Xylariales</taxon>
        <taxon>Xylariaceae</taxon>
        <taxon>Anthostomella</taxon>
    </lineage>
</organism>
<gene>
    <name evidence="1" type="ORF">KHLLAP_LOCUS4460</name>
</gene>